<dbReference type="Gene3D" id="3.40.50.150">
    <property type="entry name" value="Vaccinia Virus protein VP39"/>
    <property type="match status" value="1"/>
</dbReference>
<dbReference type="EMBL" id="CAEZVC010000071">
    <property type="protein sequence ID" value="CAB4625708.1"/>
    <property type="molecule type" value="Genomic_DNA"/>
</dbReference>
<dbReference type="AlphaFoldDB" id="A0A6J6IMW3"/>
<reference evidence="2" key="1">
    <citation type="submission" date="2020-05" db="EMBL/GenBank/DDBJ databases">
        <authorList>
            <person name="Chiriac C."/>
            <person name="Salcher M."/>
            <person name="Ghai R."/>
            <person name="Kavagutti S V."/>
        </authorList>
    </citation>
    <scope>NUCLEOTIDE SEQUENCE</scope>
</reference>
<proteinExistence type="predicted"/>
<evidence type="ECO:0000313" key="2">
    <source>
        <dbReference type="EMBL" id="CAB4625708.1"/>
    </source>
</evidence>
<dbReference type="InterPro" id="IPR029063">
    <property type="entry name" value="SAM-dependent_MTases_sf"/>
</dbReference>
<accession>A0A6J6IMW3</accession>
<dbReference type="Pfam" id="PF08242">
    <property type="entry name" value="Methyltransf_12"/>
    <property type="match status" value="1"/>
</dbReference>
<name>A0A6J6IMW3_9ZZZZ</name>
<feature type="domain" description="Methyltransferase type 12" evidence="1">
    <location>
        <begin position="61"/>
        <end position="155"/>
    </location>
</feature>
<protein>
    <submittedName>
        <fullName evidence="2">Unannotated protein</fullName>
    </submittedName>
</protein>
<evidence type="ECO:0000259" key="1">
    <source>
        <dbReference type="Pfam" id="PF08242"/>
    </source>
</evidence>
<gene>
    <name evidence="2" type="ORF">UFOPK1906_01157</name>
</gene>
<dbReference type="CDD" id="cd02440">
    <property type="entry name" value="AdoMet_MTases"/>
    <property type="match status" value="1"/>
</dbReference>
<organism evidence="2">
    <name type="scientific">freshwater metagenome</name>
    <dbReference type="NCBI Taxonomy" id="449393"/>
    <lineage>
        <taxon>unclassified sequences</taxon>
        <taxon>metagenomes</taxon>
        <taxon>ecological metagenomes</taxon>
    </lineage>
</organism>
<dbReference type="SUPFAM" id="SSF53335">
    <property type="entry name" value="S-adenosyl-L-methionine-dependent methyltransferases"/>
    <property type="match status" value="1"/>
</dbReference>
<sequence length="227" mass="25411">MRWQVRLHRARRTQTMSIGPKVRRMLGPIEAPVSSAYRSMFINIGELGKAIDAVPFGRRVLEVGVGDGMIASQIIERRPDVSVLGIDLAKNPGSLFEGDRGRVEFRTISTSDLLAERPVPFDAIVIADVLHHVPPSMRKALLNDVANLLSDDGVLLVKETVVVRSPGYWMGRFSDRWITGDRNVSFLREADLKRLIADNVPNLVASGRSTIRPWKTNLLLVWRRGTH</sequence>
<dbReference type="InterPro" id="IPR013217">
    <property type="entry name" value="Methyltransf_12"/>
</dbReference>